<organism evidence="2 3">
    <name type="scientific">Nocardioides anomalus</name>
    <dbReference type="NCBI Taxonomy" id="2712223"/>
    <lineage>
        <taxon>Bacteria</taxon>
        <taxon>Bacillati</taxon>
        <taxon>Actinomycetota</taxon>
        <taxon>Actinomycetes</taxon>
        <taxon>Propionibacteriales</taxon>
        <taxon>Nocardioidaceae</taxon>
        <taxon>Nocardioides</taxon>
    </lineage>
</organism>
<keyword evidence="3" id="KW-1185">Reference proteome</keyword>
<dbReference type="KEGG" id="nano:G5V58_10525"/>
<dbReference type="Pfam" id="PF12680">
    <property type="entry name" value="SnoaL_2"/>
    <property type="match status" value="1"/>
</dbReference>
<dbReference type="Gene3D" id="3.10.450.50">
    <property type="match status" value="1"/>
</dbReference>
<feature type="domain" description="SnoaL-like" evidence="1">
    <location>
        <begin position="12"/>
        <end position="91"/>
    </location>
</feature>
<evidence type="ECO:0000313" key="2">
    <source>
        <dbReference type="EMBL" id="QIG43137.1"/>
    </source>
</evidence>
<proteinExistence type="predicted"/>
<protein>
    <submittedName>
        <fullName evidence="2">SnoaL-like domain-containing protein</fullName>
    </submittedName>
</protein>
<dbReference type="Proteomes" id="UP000502996">
    <property type="component" value="Chromosome"/>
</dbReference>
<dbReference type="InterPro" id="IPR032710">
    <property type="entry name" value="NTF2-like_dom_sf"/>
</dbReference>
<dbReference type="EMBL" id="CP049257">
    <property type="protein sequence ID" value="QIG43137.1"/>
    <property type="molecule type" value="Genomic_DNA"/>
</dbReference>
<evidence type="ECO:0000313" key="3">
    <source>
        <dbReference type="Proteomes" id="UP000502996"/>
    </source>
</evidence>
<name>A0A6G6WDA6_9ACTN</name>
<dbReference type="SUPFAM" id="SSF54427">
    <property type="entry name" value="NTF2-like"/>
    <property type="match status" value="1"/>
</dbReference>
<dbReference type="InterPro" id="IPR037401">
    <property type="entry name" value="SnoaL-like"/>
</dbReference>
<dbReference type="RefSeq" id="WP_165232063.1">
    <property type="nucleotide sequence ID" value="NZ_CP049257.1"/>
</dbReference>
<gene>
    <name evidence="2" type="ORF">G5V58_10525</name>
</gene>
<sequence length="126" mass="13401">MDTAPSAGAALEAYAAAIAGHDWPGLRALLADDATVTLLHTGERFGAEQFVAFNRDYPGPWTFHRDEVVDAGDRGVLRAHVEAEAATFHVATFGSLDATGRLSDVVEVWSEAVAAHPQRSQERGSA</sequence>
<evidence type="ECO:0000259" key="1">
    <source>
        <dbReference type="Pfam" id="PF12680"/>
    </source>
</evidence>
<accession>A0A6G6WDA6</accession>
<dbReference type="AlphaFoldDB" id="A0A6G6WDA6"/>
<reference evidence="2 3" key="1">
    <citation type="submission" date="2020-02" db="EMBL/GenBank/DDBJ databases">
        <title>Full genome sequence of Nocardioides sp. R-3366.</title>
        <authorList>
            <person name="Im W.-T."/>
        </authorList>
    </citation>
    <scope>NUCLEOTIDE SEQUENCE [LARGE SCALE GENOMIC DNA]</scope>
    <source>
        <strain evidence="2 3">R-3366</strain>
    </source>
</reference>